<protein>
    <submittedName>
        <fullName evidence="1">Uncharacterized protein</fullName>
    </submittedName>
</protein>
<dbReference type="GO" id="GO:0003676">
    <property type="term" value="F:nucleic acid binding"/>
    <property type="evidence" value="ECO:0007669"/>
    <property type="project" value="InterPro"/>
</dbReference>
<proteinExistence type="predicted"/>
<dbReference type="InterPro" id="IPR012337">
    <property type="entry name" value="RNaseH-like_sf"/>
</dbReference>
<comment type="caution">
    <text evidence="1">The sequence shown here is derived from an EMBL/GenBank/DDBJ whole genome shotgun (WGS) entry which is preliminary data.</text>
</comment>
<dbReference type="AlphaFoldDB" id="F9GDM0"/>
<evidence type="ECO:0000313" key="1">
    <source>
        <dbReference type="EMBL" id="EGU72737.1"/>
    </source>
</evidence>
<dbReference type="STRING" id="660025.F9GDM0"/>
<gene>
    <name evidence="1" type="ORF">FOXB_16754</name>
</gene>
<organism evidence="1">
    <name type="scientific">Fusarium oxysporum (strain Fo5176)</name>
    <name type="common">Fusarium vascular wilt</name>
    <dbReference type="NCBI Taxonomy" id="660025"/>
    <lineage>
        <taxon>Eukaryota</taxon>
        <taxon>Fungi</taxon>
        <taxon>Dikarya</taxon>
        <taxon>Ascomycota</taxon>
        <taxon>Pezizomycotina</taxon>
        <taxon>Sordariomycetes</taxon>
        <taxon>Hypocreomycetidae</taxon>
        <taxon>Hypocreales</taxon>
        <taxon>Nectriaceae</taxon>
        <taxon>Fusarium</taxon>
        <taxon>Fusarium oxysporum species complex</taxon>
    </lineage>
</organism>
<sequence length="349" mass="38728">MAGQLRSWTTTRCRADSEPFTIKNEKVVPKDQVKILGVIMDSRLHDKQHIARAATQGLEAAMELKRLKEMATSTTRQLFTAMVVLVVDYASNRPSTNDSEDEQANFGEQPRDTMEVIQPFVLAPWEERMQAAFGGQEGKEEDKIKEQAKAGWAVRIATSSFARNDLVGMGVTIARAGKIIETFSVTLGTTEEHNLYTAELVAIARGLRYLPEMKYRVIVILTSNRSAAQAISNPRQQSGQGQIREIYDAIEKLKGDGNRVRLIWLPAGGELKIQKTAKMSARQATEPYVTPRMGAGRAKTTILGRTRADLRQERKLPEGVGRHSRKVDSALPGIPGCYMTSYHGKKPAC</sequence>
<dbReference type="SUPFAM" id="SSF53098">
    <property type="entry name" value="Ribonuclease H-like"/>
    <property type="match status" value="1"/>
</dbReference>
<dbReference type="EMBL" id="AFQF01005596">
    <property type="protein sequence ID" value="EGU72737.1"/>
    <property type="molecule type" value="Genomic_DNA"/>
</dbReference>
<accession>F9GDM0</accession>
<dbReference type="Gene3D" id="3.30.420.10">
    <property type="entry name" value="Ribonuclease H-like superfamily/Ribonuclease H"/>
    <property type="match status" value="1"/>
</dbReference>
<dbReference type="InterPro" id="IPR036397">
    <property type="entry name" value="RNaseH_sf"/>
</dbReference>
<name>F9GDM0_FUSOF</name>
<reference evidence="1" key="1">
    <citation type="journal article" date="2012" name="Mol. Plant Microbe Interact.">
        <title>A highly conserved effector in Fusarium oxysporum is required for full virulence on Arabidopsis.</title>
        <authorList>
            <person name="Thatcher L.F."/>
            <person name="Gardiner D.M."/>
            <person name="Kazan K."/>
            <person name="Manners J."/>
        </authorList>
    </citation>
    <scope>NUCLEOTIDE SEQUENCE [LARGE SCALE GENOMIC DNA]</scope>
    <source>
        <strain evidence="1">Fo5176</strain>
    </source>
</reference>